<comment type="cofactor">
    <cofactor evidence="1">
        <name>Ca(2+)</name>
        <dbReference type="ChEBI" id="CHEBI:29108"/>
    </cofactor>
</comment>
<gene>
    <name evidence="10" type="ORF">D1614_02495</name>
</gene>
<dbReference type="PANTHER" id="PTHR45953">
    <property type="entry name" value="IDURONATE 2-SULFATASE"/>
    <property type="match status" value="1"/>
</dbReference>
<feature type="domain" description="Sulfatase N-terminal" evidence="8">
    <location>
        <begin position="28"/>
        <end position="377"/>
    </location>
</feature>
<keyword evidence="11" id="KW-1185">Reference proteome</keyword>
<dbReference type="InterPro" id="IPR035874">
    <property type="entry name" value="IDS"/>
</dbReference>
<sequence length="582" mass="65863">MYKLILIFSALLIIQYQPATAKAKSKHQNVLLIFSDDMNTGLNCYGNSLIHSPNIDRLAGKGTRFTHAYCQWSVCGPSRASILCGQMPAQTGIRNLSTQLRDVSPDVVTLPQFFKNKGYVTAAVGKIFDPRTVDDGHDQVSWTIPYSIDYGYPQEYGSFVKGQYRVTNNTATEMGPEGVGDDGYLDGQICLDALSKLENFASKPDQPFFLAVGFKKPHIPFISPKKYWDLYNREDMPLAEFQQLAKGSPDYSLSKPEPLQYDDIPNIWTYNDVTRGNGILDSALQKQLVHGYYACISYIDAQVGKLLDKLLELALDDNTIVIFLSDHGYHLGDHNQWGKHTQLENGVHVPFIIFEPGKKANVCDETVDLLDLYPTLTNMVFQTTPETTTGESLVPLLEGQQLKSCLAVSEYRSSGHASYSFRNNKNRLTLWMKGADDRPDQQEWKSDRILSKELFDYTTDQLERINLVENPVYKNIADSLLKSGEAWWNSQYAIIAGEITGDRGIKTDYIPAPNPVKDYLNLPVHKKEETNLRIYDLNGRLVLQAQYPGDEIYVGNLKRGRYVVLLDWESMDEVMNYSFIKI</sequence>
<dbReference type="GO" id="GO:0046872">
    <property type="term" value="F:metal ion binding"/>
    <property type="evidence" value="ECO:0007669"/>
    <property type="project" value="UniProtKB-KW"/>
</dbReference>
<evidence type="ECO:0000256" key="7">
    <source>
        <dbReference type="SAM" id="SignalP"/>
    </source>
</evidence>
<dbReference type="RefSeq" id="WP_119436280.1">
    <property type="nucleotide sequence ID" value="NZ_QWGR01000001.1"/>
</dbReference>
<dbReference type="NCBIfam" id="TIGR04183">
    <property type="entry name" value="Por_Secre_tail"/>
    <property type="match status" value="1"/>
</dbReference>
<dbReference type="PANTHER" id="PTHR45953:SF1">
    <property type="entry name" value="IDURONATE 2-SULFATASE"/>
    <property type="match status" value="1"/>
</dbReference>
<reference evidence="10 11" key="1">
    <citation type="submission" date="2018-08" db="EMBL/GenBank/DDBJ databases">
        <title>Pallidiluteibacterium maritimus gen. nov., sp. nov., isolated from coastal sediment.</title>
        <authorList>
            <person name="Zhou L.Y."/>
        </authorList>
    </citation>
    <scope>NUCLEOTIDE SEQUENCE [LARGE SCALE GENOMIC DNA]</scope>
    <source>
        <strain evidence="10 11">XSD2</strain>
    </source>
</reference>
<dbReference type="Gene3D" id="3.40.720.10">
    <property type="entry name" value="Alkaline Phosphatase, subunit A"/>
    <property type="match status" value="1"/>
</dbReference>
<evidence type="ECO:0000256" key="2">
    <source>
        <dbReference type="ARBA" id="ARBA00008779"/>
    </source>
</evidence>
<dbReference type="OrthoDB" id="9763552at2"/>
<dbReference type="EMBL" id="QWGR01000001">
    <property type="protein sequence ID" value="RIJ50812.1"/>
    <property type="molecule type" value="Genomic_DNA"/>
</dbReference>
<proteinExistence type="inferred from homology"/>
<dbReference type="GO" id="GO:0005737">
    <property type="term" value="C:cytoplasm"/>
    <property type="evidence" value="ECO:0007669"/>
    <property type="project" value="TreeGrafter"/>
</dbReference>
<dbReference type="AlphaFoldDB" id="A0A399T7I1"/>
<feature type="domain" description="Secretion system C-terminal sorting" evidence="9">
    <location>
        <begin position="513"/>
        <end position="566"/>
    </location>
</feature>
<evidence type="ECO:0000259" key="8">
    <source>
        <dbReference type="Pfam" id="PF00884"/>
    </source>
</evidence>
<evidence type="ECO:0000313" key="11">
    <source>
        <dbReference type="Proteomes" id="UP000265926"/>
    </source>
</evidence>
<dbReference type="Proteomes" id="UP000265926">
    <property type="component" value="Unassembled WGS sequence"/>
</dbReference>
<protein>
    <submittedName>
        <fullName evidence="10">DUF229 domain-containing protein</fullName>
    </submittedName>
</protein>
<keyword evidence="6" id="KW-0106">Calcium</keyword>
<keyword evidence="3" id="KW-0479">Metal-binding</keyword>
<dbReference type="CDD" id="cd16030">
    <property type="entry name" value="iduronate-2-sulfatase"/>
    <property type="match status" value="1"/>
</dbReference>
<keyword evidence="5" id="KW-0378">Hydrolase</keyword>
<evidence type="ECO:0000256" key="6">
    <source>
        <dbReference type="ARBA" id="ARBA00022837"/>
    </source>
</evidence>
<organism evidence="10 11">
    <name type="scientific">Maribellus luteus</name>
    <dbReference type="NCBI Taxonomy" id="2305463"/>
    <lineage>
        <taxon>Bacteria</taxon>
        <taxon>Pseudomonadati</taxon>
        <taxon>Bacteroidota</taxon>
        <taxon>Bacteroidia</taxon>
        <taxon>Marinilabiliales</taxon>
        <taxon>Prolixibacteraceae</taxon>
        <taxon>Maribellus</taxon>
    </lineage>
</organism>
<evidence type="ECO:0000256" key="3">
    <source>
        <dbReference type="ARBA" id="ARBA00022723"/>
    </source>
</evidence>
<dbReference type="GO" id="GO:0004423">
    <property type="term" value="F:iduronate-2-sulfatase activity"/>
    <property type="evidence" value="ECO:0007669"/>
    <property type="project" value="InterPro"/>
</dbReference>
<evidence type="ECO:0000256" key="5">
    <source>
        <dbReference type="ARBA" id="ARBA00022801"/>
    </source>
</evidence>
<evidence type="ECO:0000313" key="10">
    <source>
        <dbReference type="EMBL" id="RIJ50812.1"/>
    </source>
</evidence>
<comment type="similarity">
    <text evidence="2">Belongs to the sulfatase family.</text>
</comment>
<dbReference type="Pfam" id="PF18962">
    <property type="entry name" value="Por_Secre_tail"/>
    <property type="match status" value="1"/>
</dbReference>
<feature type="signal peptide" evidence="7">
    <location>
        <begin position="1"/>
        <end position="21"/>
    </location>
</feature>
<dbReference type="InterPro" id="IPR017850">
    <property type="entry name" value="Alkaline_phosphatase_core_sf"/>
</dbReference>
<accession>A0A399T7I1</accession>
<feature type="chain" id="PRO_5017188186" evidence="7">
    <location>
        <begin position="22"/>
        <end position="582"/>
    </location>
</feature>
<keyword evidence="4 7" id="KW-0732">Signal</keyword>
<comment type="caution">
    <text evidence="10">The sequence shown here is derived from an EMBL/GenBank/DDBJ whole genome shotgun (WGS) entry which is preliminary data.</text>
</comment>
<dbReference type="Pfam" id="PF00884">
    <property type="entry name" value="Sulfatase"/>
    <property type="match status" value="1"/>
</dbReference>
<dbReference type="InterPro" id="IPR000917">
    <property type="entry name" value="Sulfatase_N"/>
</dbReference>
<evidence type="ECO:0000259" key="9">
    <source>
        <dbReference type="Pfam" id="PF18962"/>
    </source>
</evidence>
<name>A0A399T7I1_9BACT</name>
<evidence type="ECO:0000256" key="1">
    <source>
        <dbReference type="ARBA" id="ARBA00001913"/>
    </source>
</evidence>
<dbReference type="SUPFAM" id="SSF53649">
    <property type="entry name" value="Alkaline phosphatase-like"/>
    <property type="match status" value="1"/>
</dbReference>
<dbReference type="InterPro" id="IPR026444">
    <property type="entry name" value="Secre_tail"/>
</dbReference>
<evidence type="ECO:0000256" key="4">
    <source>
        <dbReference type="ARBA" id="ARBA00022729"/>
    </source>
</evidence>